<keyword evidence="3" id="KW-1185">Reference proteome</keyword>
<dbReference type="Gramene" id="C.cajan_18382.t">
    <property type="protein sequence ID" value="C.cajan_18382.t.cds1"/>
    <property type="gene ID" value="C.cajan_18382"/>
</dbReference>
<evidence type="ECO:0000313" key="2">
    <source>
        <dbReference type="EMBL" id="KYP64325.1"/>
    </source>
</evidence>
<proteinExistence type="predicted"/>
<evidence type="ECO:0000313" key="3">
    <source>
        <dbReference type="Proteomes" id="UP000075243"/>
    </source>
</evidence>
<name>A0A151TBB8_CAJCA</name>
<reference evidence="2 3" key="1">
    <citation type="journal article" date="2012" name="Nat. Biotechnol.">
        <title>Draft genome sequence of pigeonpea (Cajanus cajan), an orphan legume crop of resource-poor farmers.</title>
        <authorList>
            <person name="Varshney R.K."/>
            <person name="Chen W."/>
            <person name="Li Y."/>
            <person name="Bharti A.K."/>
            <person name="Saxena R.K."/>
            <person name="Schlueter J.A."/>
            <person name="Donoghue M.T."/>
            <person name="Azam S."/>
            <person name="Fan G."/>
            <person name="Whaley A.M."/>
            <person name="Farmer A.D."/>
            <person name="Sheridan J."/>
            <person name="Iwata A."/>
            <person name="Tuteja R."/>
            <person name="Penmetsa R.V."/>
            <person name="Wu W."/>
            <person name="Upadhyaya H.D."/>
            <person name="Yang S.P."/>
            <person name="Shah T."/>
            <person name="Saxena K.B."/>
            <person name="Michael T."/>
            <person name="McCombie W.R."/>
            <person name="Yang B."/>
            <person name="Zhang G."/>
            <person name="Yang H."/>
            <person name="Wang J."/>
            <person name="Spillane C."/>
            <person name="Cook D.R."/>
            <person name="May G.D."/>
            <person name="Xu X."/>
            <person name="Jackson S.A."/>
        </authorList>
    </citation>
    <scope>NUCLEOTIDE SEQUENCE [LARGE SCALE GENOMIC DNA]</scope>
    <source>
        <strain evidence="3">cv. Asha</strain>
    </source>
</reference>
<evidence type="ECO:0000256" key="1">
    <source>
        <dbReference type="SAM" id="MobiDB-lite"/>
    </source>
</evidence>
<dbReference type="EMBL" id="CM003609">
    <property type="protein sequence ID" value="KYP64325.1"/>
    <property type="molecule type" value="Genomic_DNA"/>
</dbReference>
<dbReference type="OMA" id="CHSERVH"/>
<feature type="compositionally biased region" description="Basic and acidic residues" evidence="1">
    <location>
        <begin position="10"/>
        <end position="21"/>
    </location>
</feature>
<dbReference type="AlphaFoldDB" id="A0A151TBB8"/>
<feature type="region of interest" description="Disordered" evidence="1">
    <location>
        <begin position="1"/>
        <end position="29"/>
    </location>
</feature>
<organism evidence="2 3">
    <name type="scientific">Cajanus cajan</name>
    <name type="common">Pigeon pea</name>
    <name type="synonym">Cajanus indicus</name>
    <dbReference type="NCBI Taxonomy" id="3821"/>
    <lineage>
        <taxon>Eukaryota</taxon>
        <taxon>Viridiplantae</taxon>
        <taxon>Streptophyta</taxon>
        <taxon>Embryophyta</taxon>
        <taxon>Tracheophyta</taxon>
        <taxon>Spermatophyta</taxon>
        <taxon>Magnoliopsida</taxon>
        <taxon>eudicotyledons</taxon>
        <taxon>Gunneridae</taxon>
        <taxon>Pentapetalae</taxon>
        <taxon>rosids</taxon>
        <taxon>fabids</taxon>
        <taxon>Fabales</taxon>
        <taxon>Fabaceae</taxon>
        <taxon>Papilionoideae</taxon>
        <taxon>50 kb inversion clade</taxon>
        <taxon>NPAAA clade</taxon>
        <taxon>indigoferoid/millettioid clade</taxon>
        <taxon>Phaseoleae</taxon>
        <taxon>Cajanus</taxon>
    </lineage>
</organism>
<gene>
    <name evidence="2" type="ORF">KK1_018918</name>
</gene>
<protein>
    <submittedName>
        <fullName evidence="2">Uncharacterized protein</fullName>
    </submittedName>
</protein>
<accession>A0A151TBB8</accession>
<dbReference type="Proteomes" id="UP000075243">
    <property type="component" value="Chromosome 7"/>
</dbReference>
<sequence>MPMEEEEDQEHLHGCHSERVHNNKGGTHQQFAKGYLPLEDANLLKPEYSDFLSRSLMEPFNQQHLQYDLMSFDMS</sequence>